<keyword evidence="2" id="KW-0067">ATP-binding</keyword>
<gene>
    <name evidence="5" type="ORF">GCM10007304_47210</name>
</gene>
<dbReference type="GO" id="GO:0005886">
    <property type="term" value="C:plasma membrane"/>
    <property type="evidence" value="ECO:0007669"/>
    <property type="project" value="TreeGrafter"/>
</dbReference>
<dbReference type="Proteomes" id="UP000654257">
    <property type="component" value="Unassembled WGS sequence"/>
</dbReference>
<dbReference type="Pfam" id="PF09140">
    <property type="entry name" value="MipZ"/>
    <property type="match status" value="1"/>
</dbReference>
<dbReference type="AlphaFoldDB" id="A0A917G8I7"/>
<name>A0A917G8I7_9NOCA</name>
<evidence type="ECO:0000256" key="4">
    <source>
        <dbReference type="SAM" id="Phobius"/>
    </source>
</evidence>
<evidence type="ECO:0000313" key="6">
    <source>
        <dbReference type="Proteomes" id="UP000654257"/>
    </source>
</evidence>
<proteinExistence type="predicted"/>
<dbReference type="InterPro" id="IPR015223">
    <property type="entry name" value="MipZ"/>
</dbReference>
<dbReference type="EMBL" id="BMCU01000007">
    <property type="protein sequence ID" value="GGG27928.1"/>
    <property type="molecule type" value="Genomic_DNA"/>
</dbReference>
<keyword evidence="6" id="KW-1185">Reference proteome</keyword>
<dbReference type="InterPro" id="IPR027417">
    <property type="entry name" value="P-loop_NTPase"/>
</dbReference>
<keyword evidence="4" id="KW-0472">Membrane</keyword>
<keyword evidence="1" id="KW-0547">Nucleotide-binding</keyword>
<evidence type="ECO:0000256" key="3">
    <source>
        <dbReference type="SAM" id="MobiDB-lite"/>
    </source>
</evidence>
<dbReference type="PANTHER" id="PTHR32309">
    <property type="entry name" value="TYROSINE-PROTEIN KINASE"/>
    <property type="match status" value="1"/>
</dbReference>
<evidence type="ECO:0000256" key="1">
    <source>
        <dbReference type="ARBA" id="ARBA00022741"/>
    </source>
</evidence>
<feature type="transmembrane region" description="Helical" evidence="4">
    <location>
        <begin position="16"/>
        <end position="36"/>
    </location>
</feature>
<dbReference type="Gene3D" id="3.40.50.300">
    <property type="entry name" value="P-loop containing nucleotide triphosphate hydrolases"/>
    <property type="match status" value="1"/>
</dbReference>
<dbReference type="PANTHER" id="PTHR32309:SF13">
    <property type="entry name" value="FERRIC ENTEROBACTIN TRANSPORT PROTEIN FEPE"/>
    <property type="match status" value="1"/>
</dbReference>
<dbReference type="InterPro" id="IPR050445">
    <property type="entry name" value="Bact_polysacc_biosynth/exp"/>
</dbReference>
<dbReference type="RefSeq" id="WP_188547686.1">
    <property type="nucleotide sequence ID" value="NZ_BMCU01000007.1"/>
</dbReference>
<protein>
    <submittedName>
        <fullName evidence="5">Uncharacterized protein</fullName>
    </submittedName>
</protein>
<feature type="transmembrane region" description="Helical" evidence="4">
    <location>
        <begin position="175"/>
        <end position="198"/>
    </location>
</feature>
<evidence type="ECO:0000313" key="5">
    <source>
        <dbReference type="EMBL" id="GGG27928.1"/>
    </source>
</evidence>
<reference evidence="5" key="2">
    <citation type="submission" date="2020-09" db="EMBL/GenBank/DDBJ databases">
        <authorList>
            <person name="Sun Q."/>
            <person name="Sedlacek I."/>
        </authorList>
    </citation>
    <scope>NUCLEOTIDE SEQUENCE</scope>
    <source>
        <strain evidence="5">CCM 7905</strain>
    </source>
</reference>
<sequence length="444" mass="46894">MNEVVRHYLFILRDRWRSVAVVALIVLGLVSAALLMQGKTYSSTSAVFVTTPRDDADTFYRGDAYARERAPSYVALVASQDLALKVIDDLGLDTDPATLIASIVAAPVPDTVLISLTVTWSTPELAQQINQAYITDIQQEVISLETVVGSLTPRAQLDVVEPPSYSSTPAGLSPILILGAATGVGLAAGAAFAVLLALRDRSVRTAREAEDASGVPVLTTLGADDQTDPAEPMRELRTALEATPLAPNKLARTVLIASSQRGDGKTSVALGLAEVLCDEGKRVAVIDLDARTSDFATRISEAPITVSALVEEEGVSTDAHVNAKGLLTPVPIGVVGDDPGRFVDSPVVTSLIHEFGADHDWIIIDTAASTHSDALRVSKSADTVVLVVAAGRSTFDAVGEMAEEFRQTGHEIAGVVFNATRTGRTPSDHRSATHKRGRTGLFAR</sequence>
<reference evidence="5" key="1">
    <citation type="journal article" date="2014" name="Int. J. Syst. Evol. Microbiol.">
        <title>Complete genome sequence of Corynebacterium casei LMG S-19264T (=DSM 44701T), isolated from a smear-ripened cheese.</title>
        <authorList>
            <consortium name="US DOE Joint Genome Institute (JGI-PGF)"/>
            <person name="Walter F."/>
            <person name="Albersmeier A."/>
            <person name="Kalinowski J."/>
            <person name="Ruckert C."/>
        </authorList>
    </citation>
    <scope>NUCLEOTIDE SEQUENCE</scope>
    <source>
        <strain evidence="5">CCM 7905</strain>
    </source>
</reference>
<comment type="caution">
    <text evidence="5">The sequence shown here is derived from an EMBL/GenBank/DDBJ whole genome shotgun (WGS) entry which is preliminary data.</text>
</comment>
<evidence type="ECO:0000256" key="2">
    <source>
        <dbReference type="ARBA" id="ARBA00022840"/>
    </source>
</evidence>
<dbReference type="SUPFAM" id="SSF52540">
    <property type="entry name" value="P-loop containing nucleoside triphosphate hydrolases"/>
    <property type="match status" value="1"/>
</dbReference>
<keyword evidence="4" id="KW-1133">Transmembrane helix</keyword>
<dbReference type="InterPro" id="IPR005702">
    <property type="entry name" value="Wzc-like_C"/>
</dbReference>
<accession>A0A917G8I7</accession>
<keyword evidence="4" id="KW-0812">Transmembrane</keyword>
<dbReference type="GO" id="GO:0004713">
    <property type="term" value="F:protein tyrosine kinase activity"/>
    <property type="evidence" value="ECO:0007669"/>
    <property type="project" value="TreeGrafter"/>
</dbReference>
<feature type="region of interest" description="Disordered" evidence="3">
    <location>
        <begin position="421"/>
        <end position="444"/>
    </location>
</feature>
<dbReference type="CDD" id="cd05387">
    <property type="entry name" value="BY-kinase"/>
    <property type="match status" value="1"/>
</dbReference>
<organism evidence="5 6">
    <name type="scientific">Rhodococcoides trifolii</name>
    <dbReference type="NCBI Taxonomy" id="908250"/>
    <lineage>
        <taxon>Bacteria</taxon>
        <taxon>Bacillati</taxon>
        <taxon>Actinomycetota</taxon>
        <taxon>Actinomycetes</taxon>
        <taxon>Mycobacteriales</taxon>
        <taxon>Nocardiaceae</taxon>
        <taxon>Rhodococcoides</taxon>
    </lineage>
</organism>